<dbReference type="Proteomes" id="UP001500994">
    <property type="component" value="Unassembled WGS sequence"/>
</dbReference>
<organism evidence="2 3">
    <name type="scientific">Streptomyces lunalinharesii</name>
    <dbReference type="NCBI Taxonomy" id="333384"/>
    <lineage>
        <taxon>Bacteria</taxon>
        <taxon>Bacillati</taxon>
        <taxon>Actinomycetota</taxon>
        <taxon>Actinomycetes</taxon>
        <taxon>Kitasatosporales</taxon>
        <taxon>Streptomycetaceae</taxon>
        <taxon>Streptomyces</taxon>
    </lineage>
</organism>
<evidence type="ECO:0000313" key="2">
    <source>
        <dbReference type="EMBL" id="GAA2695418.1"/>
    </source>
</evidence>
<evidence type="ECO:0000313" key="3">
    <source>
        <dbReference type="Proteomes" id="UP001500994"/>
    </source>
</evidence>
<gene>
    <name evidence="2" type="ORF">GCM10009864_82780</name>
</gene>
<keyword evidence="3" id="KW-1185">Reference proteome</keyword>
<comment type="caution">
    <text evidence="2">The sequence shown here is derived from an EMBL/GenBank/DDBJ whole genome shotgun (WGS) entry which is preliminary data.</text>
</comment>
<dbReference type="EMBL" id="BAAARK010000086">
    <property type="protein sequence ID" value="GAA2695418.1"/>
    <property type="molecule type" value="Genomic_DNA"/>
</dbReference>
<proteinExistence type="predicted"/>
<feature type="compositionally biased region" description="Basic residues" evidence="1">
    <location>
        <begin position="25"/>
        <end position="42"/>
    </location>
</feature>
<feature type="region of interest" description="Disordered" evidence="1">
    <location>
        <begin position="22"/>
        <end position="42"/>
    </location>
</feature>
<evidence type="ECO:0000256" key="1">
    <source>
        <dbReference type="SAM" id="MobiDB-lite"/>
    </source>
</evidence>
<accession>A0ABN3T8M3</accession>
<sequence length="190" mass="20915">MQAYSLAPDGVSTLTGEVAHVPVSRARKKKQKKQSSRPKKWKGLSLYGLGMEAQTLGTELSSKTKEAGHRATENDRLWFDKHPGQSVRVREAFPDEHDEHLLLDGRGPLTPNEKLAVVVVQIQPGCRTRLPYSVIKTDTPGGRLTQQQLDAVQQDWENSDQTAPVLNAQGQKVDMLQLARSAVTGTPTPT</sequence>
<reference evidence="2 3" key="1">
    <citation type="journal article" date="2019" name="Int. J. Syst. Evol. Microbiol.">
        <title>The Global Catalogue of Microorganisms (GCM) 10K type strain sequencing project: providing services to taxonomists for standard genome sequencing and annotation.</title>
        <authorList>
            <consortium name="The Broad Institute Genomics Platform"/>
            <consortium name="The Broad Institute Genome Sequencing Center for Infectious Disease"/>
            <person name="Wu L."/>
            <person name="Ma J."/>
        </authorList>
    </citation>
    <scope>NUCLEOTIDE SEQUENCE [LARGE SCALE GENOMIC DNA]</scope>
    <source>
        <strain evidence="2 3">JCM 16374</strain>
    </source>
</reference>
<protein>
    <submittedName>
        <fullName evidence="2">Uncharacterized protein</fullName>
    </submittedName>
</protein>
<name>A0ABN3T8M3_9ACTN</name>